<sequence length="248" mass="25293">MCDKGKCLRDAHILQIDPEYPACDARGEDDDGLADLMGKVKISDKPGDKVKVVTYIGEAHQSLLPTEVNGVTIIDYSPHHRNGDKGKPWAGVNVWVEARPKPEINMEWAALKHQLRKSVKRRGITAAKGPVSNPPSGPSHGACRAGKPKSNAAGQTQPKPGPGTKPAAGTTTPGTGARGGPTGPAAKDRAAPGPQSPASVGKPVAGKGNQASSKPASAGQAAPGAVTQPNVDLAGKSKGTVKAAAVSR</sequence>
<dbReference type="Proteomes" id="UP000011715">
    <property type="component" value="Unassembled WGS sequence"/>
</dbReference>
<accession>A0A0C4EA25</accession>
<dbReference type="EMBL" id="GL876976">
    <property type="protein sequence ID" value="KLU90955.1"/>
    <property type="molecule type" value="Genomic_DNA"/>
</dbReference>
<reference evidence="2" key="3">
    <citation type="submission" date="2011-03" db="EMBL/GenBank/DDBJ databases">
        <title>Annotation of Magnaporthe poae ATCC 64411.</title>
        <authorList>
            <person name="Ma L.-J."/>
            <person name="Dead R."/>
            <person name="Young S.K."/>
            <person name="Zeng Q."/>
            <person name="Gargeya S."/>
            <person name="Fitzgerald M."/>
            <person name="Haas B."/>
            <person name="Abouelleil A."/>
            <person name="Alvarado L."/>
            <person name="Arachchi H.M."/>
            <person name="Berlin A."/>
            <person name="Brown A."/>
            <person name="Chapman S.B."/>
            <person name="Chen Z."/>
            <person name="Dunbar C."/>
            <person name="Freedman E."/>
            <person name="Gearin G."/>
            <person name="Gellesch M."/>
            <person name="Goldberg J."/>
            <person name="Griggs A."/>
            <person name="Gujja S."/>
            <person name="Heiman D."/>
            <person name="Howarth C."/>
            <person name="Larson L."/>
            <person name="Lui A."/>
            <person name="MacDonald P.J.P."/>
            <person name="Mehta T."/>
            <person name="Montmayeur A."/>
            <person name="Murphy C."/>
            <person name="Neiman D."/>
            <person name="Pearson M."/>
            <person name="Priest M."/>
            <person name="Roberts A."/>
            <person name="Saif S."/>
            <person name="Shea T."/>
            <person name="Shenoy N."/>
            <person name="Sisk P."/>
            <person name="Stolte C."/>
            <person name="Sykes S."/>
            <person name="Yandava C."/>
            <person name="Wortman J."/>
            <person name="Nusbaum C."/>
            <person name="Birren B."/>
        </authorList>
    </citation>
    <scope>NUCLEOTIDE SEQUENCE</scope>
    <source>
        <strain evidence="2">ATCC 64411</strain>
    </source>
</reference>
<evidence type="ECO:0000313" key="3">
    <source>
        <dbReference type="EnsemblFungi" id="MAPG_09480T0"/>
    </source>
</evidence>
<dbReference type="AlphaFoldDB" id="A0A0C4EA25"/>
<gene>
    <name evidence="2" type="ORF">MAPG_09480</name>
</gene>
<evidence type="ECO:0000313" key="4">
    <source>
        <dbReference type="Proteomes" id="UP000011715"/>
    </source>
</evidence>
<evidence type="ECO:0000313" key="2">
    <source>
        <dbReference type="EMBL" id="KLU90955.1"/>
    </source>
</evidence>
<reference evidence="3" key="5">
    <citation type="submission" date="2015-06" db="UniProtKB">
        <authorList>
            <consortium name="EnsemblFungi"/>
        </authorList>
    </citation>
    <scope>IDENTIFICATION</scope>
    <source>
        <strain evidence="3">ATCC 64411</strain>
    </source>
</reference>
<organism evidence="3 4">
    <name type="scientific">Magnaporthiopsis poae (strain ATCC 64411 / 73-15)</name>
    <name type="common">Kentucky bluegrass fungus</name>
    <name type="synonym">Magnaporthe poae</name>
    <dbReference type="NCBI Taxonomy" id="644358"/>
    <lineage>
        <taxon>Eukaryota</taxon>
        <taxon>Fungi</taxon>
        <taxon>Dikarya</taxon>
        <taxon>Ascomycota</taxon>
        <taxon>Pezizomycotina</taxon>
        <taxon>Sordariomycetes</taxon>
        <taxon>Sordariomycetidae</taxon>
        <taxon>Magnaporthales</taxon>
        <taxon>Magnaporthaceae</taxon>
        <taxon>Magnaporthiopsis</taxon>
    </lineage>
</organism>
<protein>
    <submittedName>
        <fullName evidence="2 3">Uncharacterized protein</fullName>
    </submittedName>
</protein>
<reference evidence="2" key="2">
    <citation type="submission" date="2010-05" db="EMBL/GenBank/DDBJ databases">
        <title>The Genome Sequence of Magnaporthe poae strain ATCC 64411.</title>
        <authorList>
            <consortium name="The Broad Institute Genome Sequencing Platform"/>
            <consortium name="Broad Institute Genome Sequencing Center for Infectious Disease"/>
            <person name="Ma L.-J."/>
            <person name="Dead R."/>
            <person name="Young S."/>
            <person name="Zeng Q."/>
            <person name="Koehrsen M."/>
            <person name="Alvarado L."/>
            <person name="Berlin A."/>
            <person name="Chapman S.B."/>
            <person name="Chen Z."/>
            <person name="Freedman E."/>
            <person name="Gellesch M."/>
            <person name="Goldberg J."/>
            <person name="Griggs A."/>
            <person name="Gujja S."/>
            <person name="Heilman E.R."/>
            <person name="Heiman D."/>
            <person name="Hepburn T."/>
            <person name="Howarth C."/>
            <person name="Jen D."/>
            <person name="Larson L."/>
            <person name="Mehta T."/>
            <person name="Neiman D."/>
            <person name="Pearson M."/>
            <person name="Roberts A."/>
            <person name="Saif S."/>
            <person name="Shea T."/>
            <person name="Shenoy N."/>
            <person name="Sisk P."/>
            <person name="Stolte C."/>
            <person name="Sykes S."/>
            <person name="Walk T."/>
            <person name="White J."/>
            <person name="Yandava C."/>
            <person name="Haas B."/>
            <person name="Nusbaum C."/>
            <person name="Birren B."/>
        </authorList>
    </citation>
    <scope>NUCLEOTIDE SEQUENCE</scope>
    <source>
        <strain evidence="2">ATCC 64411</strain>
    </source>
</reference>
<dbReference type="EnsemblFungi" id="MAPG_09480T0">
    <property type="protein sequence ID" value="MAPG_09480T0"/>
    <property type="gene ID" value="MAPG_09480"/>
</dbReference>
<feature type="region of interest" description="Disordered" evidence="1">
    <location>
        <begin position="126"/>
        <end position="248"/>
    </location>
</feature>
<reference evidence="4" key="1">
    <citation type="submission" date="2010-05" db="EMBL/GenBank/DDBJ databases">
        <title>The genome sequence of Magnaporthe poae strain ATCC 64411.</title>
        <authorList>
            <person name="Ma L.-J."/>
            <person name="Dead R."/>
            <person name="Young S."/>
            <person name="Zeng Q."/>
            <person name="Koehrsen M."/>
            <person name="Alvarado L."/>
            <person name="Berlin A."/>
            <person name="Chapman S.B."/>
            <person name="Chen Z."/>
            <person name="Freedman E."/>
            <person name="Gellesch M."/>
            <person name="Goldberg J."/>
            <person name="Griggs A."/>
            <person name="Gujja S."/>
            <person name="Heilman E.R."/>
            <person name="Heiman D."/>
            <person name="Hepburn T."/>
            <person name="Howarth C."/>
            <person name="Jen D."/>
            <person name="Larson L."/>
            <person name="Mehta T."/>
            <person name="Neiman D."/>
            <person name="Pearson M."/>
            <person name="Roberts A."/>
            <person name="Saif S."/>
            <person name="Shea T."/>
            <person name="Shenoy N."/>
            <person name="Sisk P."/>
            <person name="Stolte C."/>
            <person name="Sykes S."/>
            <person name="Walk T."/>
            <person name="White J."/>
            <person name="Yandava C."/>
            <person name="Haas B."/>
            <person name="Nusbaum C."/>
            <person name="Birren B."/>
        </authorList>
    </citation>
    <scope>NUCLEOTIDE SEQUENCE [LARGE SCALE GENOMIC DNA]</scope>
    <source>
        <strain evidence="4">ATCC 64411 / 73-15</strain>
    </source>
</reference>
<feature type="compositionally biased region" description="Low complexity" evidence="1">
    <location>
        <begin position="152"/>
        <end position="175"/>
    </location>
</feature>
<reference evidence="3" key="4">
    <citation type="journal article" date="2015" name="G3 (Bethesda)">
        <title>Genome sequences of three phytopathogenic species of the Magnaporthaceae family of fungi.</title>
        <authorList>
            <person name="Okagaki L.H."/>
            <person name="Nunes C.C."/>
            <person name="Sailsbery J."/>
            <person name="Clay B."/>
            <person name="Brown D."/>
            <person name="John T."/>
            <person name="Oh Y."/>
            <person name="Young N."/>
            <person name="Fitzgerald M."/>
            <person name="Haas B.J."/>
            <person name="Zeng Q."/>
            <person name="Young S."/>
            <person name="Adiconis X."/>
            <person name="Fan L."/>
            <person name="Levin J.Z."/>
            <person name="Mitchell T.K."/>
            <person name="Okubara P.A."/>
            <person name="Farman M.L."/>
            <person name="Kohn L.M."/>
            <person name="Birren B."/>
            <person name="Ma L.-J."/>
            <person name="Dean R.A."/>
        </authorList>
    </citation>
    <scope>NUCLEOTIDE SEQUENCE</scope>
    <source>
        <strain evidence="3">ATCC 64411 / 73-15</strain>
    </source>
</reference>
<proteinExistence type="predicted"/>
<dbReference type="VEuPathDB" id="FungiDB:MAPG_09480"/>
<evidence type="ECO:0000256" key="1">
    <source>
        <dbReference type="SAM" id="MobiDB-lite"/>
    </source>
</evidence>
<keyword evidence="4" id="KW-1185">Reference proteome</keyword>
<dbReference type="EMBL" id="ADBL01002422">
    <property type="status" value="NOT_ANNOTATED_CDS"/>
    <property type="molecule type" value="Genomic_DNA"/>
</dbReference>
<name>A0A0C4EA25_MAGP6</name>